<evidence type="ECO:0000313" key="18">
    <source>
        <dbReference type="Proteomes" id="UP000823388"/>
    </source>
</evidence>
<dbReference type="CDD" id="cd23509">
    <property type="entry name" value="Gnk2-like"/>
    <property type="match status" value="2"/>
</dbReference>
<proteinExistence type="predicted"/>
<comment type="caution">
    <text evidence="17">The sequence shown here is derived from an EMBL/GenBank/DDBJ whole genome shotgun (WGS) entry which is preliminary data.</text>
</comment>
<comment type="subcellular location">
    <subcellularLocation>
        <location evidence="1">Membrane</location>
        <topology evidence="1">Single-pass membrane protein</topology>
    </subcellularLocation>
</comment>
<organism evidence="17 18">
    <name type="scientific">Panicum virgatum</name>
    <name type="common">Blackwell switchgrass</name>
    <dbReference type="NCBI Taxonomy" id="38727"/>
    <lineage>
        <taxon>Eukaryota</taxon>
        <taxon>Viridiplantae</taxon>
        <taxon>Streptophyta</taxon>
        <taxon>Embryophyta</taxon>
        <taxon>Tracheophyta</taxon>
        <taxon>Spermatophyta</taxon>
        <taxon>Magnoliopsida</taxon>
        <taxon>Liliopsida</taxon>
        <taxon>Poales</taxon>
        <taxon>Poaceae</taxon>
        <taxon>PACMAD clade</taxon>
        <taxon>Panicoideae</taxon>
        <taxon>Panicodae</taxon>
        <taxon>Paniceae</taxon>
        <taxon>Panicinae</taxon>
        <taxon>Panicum</taxon>
        <taxon>Panicum sect. Hiantes</taxon>
    </lineage>
</organism>
<dbReference type="GO" id="GO:0005886">
    <property type="term" value="C:plasma membrane"/>
    <property type="evidence" value="ECO:0007669"/>
    <property type="project" value="TreeGrafter"/>
</dbReference>
<feature type="domain" description="Protein kinase" evidence="15">
    <location>
        <begin position="378"/>
        <end position="665"/>
    </location>
</feature>
<dbReference type="PROSITE" id="PS51473">
    <property type="entry name" value="GNK2"/>
    <property type="match status" value="2"/>
</dbReference>
<dbReference type="Pfam" id="PF01657">
    <property type="entry name" value="Stress-antifung"/>
    <property type="match status" value="2"/>
</dbReference>
<dbReference type="FunFam" id="1.10.510.10:FF:000129">
    <property type="entry name" value="cysteine-rich receptor-like protein kinase 10"/>
    <property type="match status" value="1"/>
</dbReference>
<dbReference type="SMART" id="SM00220">
    <property type="entry name" value="S_TKc"/>
    <property type="match status" value="1"/>
</dbReference>
<keyword evidence="4 13" id="KW-0812">Transmembrane</keyword>
<gene>
    <name evidence="17" type="ORF">PVAP13_8NG211700</name>
</gene>
<evidence type="ECO:0000313" key="17">
    <source>
        <dbReference type="EMBL" id="KAG2557809.1"/>
    </source>
</evidence>
<dbReference type="EMBL" id="CM029052">
    <property type="protein sequence ID" value="KAG2557809.1"/>
    <property type="molecule type" value="Genomic_DNA"/>
</dbReference>
<evidence type="ECO:0000256" key="2">
    <source>
        <dbReference type="ARBA" id="ARBA00022527"/>
    </source>
</evidence>
<dbReference type="PANTHER" id="PTHR27002:SF76">
    <property type="entry name" value="OS10G0136400 PROTEIN"/>
    <property type="match status" value="1"/>
</dbReference>
<keyword evidence="18" id="KW-1185">Reference proteome</keyword>
<feature type="signal peptide" evidence="14">
    <location>
        <begin position="1"/>
        <end position="27"/>
    </location>
</feature>
<dbReference type="FunFam" id="3.30.200.20:FF:000142">
    <property type="entry name" value="Cysteine-rich receptor-like protein kinase 10"/>
    <property type="match status" value="1"/>
</dbReference>
<feature type="domain" description="Gnk2-homologous" evidence="16">
    <location>
        <begin position="29"/>
        <end position="136"/>
    </location>
</feature>
<evidence type="ECO:0000256" key="3">
    <source>
        <dbReference type="ARBA" id="ARBA00022679"/>
    </source>
</evidence>
<dbReference type="GO" id="GO:0006950">
    <property type="term" value="P:response to stress"/>
    <property type="evidence" value="ECO:0007669"/>
    <property type="project" value="UniProtKB-ARBA"/>
</dbReference>
<evidence type="ECO:0000256" key="5">
    <source>
        <dbReference type="ARBA" id="ARBA00022729"/>
    </source>
</evidence>
<evidence type="ECO:0000256" key="6">
    <source>
        <dbReference type="ARBA" id="ARBA00022737"/>
    </source>
</evidence>
<dbReference type="CDD" id="cd14066">
    <property type="entry name" value="STKc_IRAK"/>
    <property type="match status" value="1"/>
</dbReference>
<evidence type="ECO:0000256" key="14">
    <source>
        <dbReference type="SAM" id="SignalP"/>
    </source>
</evidence>
<keyword evidence="12" id="KW-0325">Glycoprotein</keyword>
<dbReference type="OrthoDB" id="617804at2759"/>
<reference evidence="17" key="1">
    <citation type="submission" date="2020-05" db="EMBL/GenBank/DDBJ databases">
        <title>WGS assembly of Panicum virgatum.</title>
        <authorList>
            <person name="Lovell J.T."/>
            <person name="Jenkins J."/>
            <person name="Shu S."/>
            <person name="Juenger T.E."/>
            <person name="Schmutz J."/>
        </authorList>
    </citation>
    <scope>NUCLEOTIDE SEQUENCE</scope>
    <source>
        <strain evidence="17">AP13</strain>
    </source>
</reference>
<keyword evidence="6" id="KW-0677">Repeat</keyword>
<name>A0A8T0PAW5_PANVG</name>
<dbReference type="Gene3D" id="3.30.430.20">
    <property type="entry name" value="Gnk2 domain, C-X8-C-X2-C motif"/>
    <property type="match status" value="2"/>
</dbReference>
<evidence type="ECO:0000256" key="11">
    <source>
        <dbReference type="ARBA" id="ARBA00023136"/>
    </source>
</evidence>
<evidence type="ECO:0000256" key="8">
    <source>
        <dbReference type="ARBA" id="ARBA00022777"/>
    </source>
</evidence>
<dbReference type="InterPro" id="IPR001245">
    <property type="entry name" value="Ser-Thr/Tyr_kinase_cat_dom"/>
</dbReference>
<dbReference type="InterPro" id="IPR002902">
    <property type="entry name" value="GNK2"/>
</dbReference>
<keyword evidence="11 13" id="KW-0472">Membrane</keyword>
<evidence type="ECO:0000256" key="1">
    <source>
        <dbReference type="ARBA" id="ARBA00004167"/>
    </source>
</evidence>
<keyword evidence="5 14" id="KW-0732">Signal</keyword>
<evidence type="ECO:0000256" key="7">
    <source>
        <dbReference type="ARBA" id="ARBA00022741"/>
    </source>
</evidence>
<feature type="chain" id="PRO_5035905409" evidence="14">
    <location>
        <begin position="28"/>
        <end position="695"/>
    </location>
</feature>
<keyword evidence="9" id="KW-0067">ATP-binding</keyword>
<dbReference type="AlphaFoldDB" id="A0A8T0PAW5"/>
<evidence type="ECO:0000259" key="16">
    <source>
        <dbReference type="PROSITE" id="PS51473"/>
    </source>
</evidence>
<dbReference type="GO" id="GO:0005524">
    <property type="term" value="F:ATP binding"/>
    <property type="evidence" value="ECO:0007669"/>
    <property type="project" value="UniProtKB-KW"/>
</dbReference>
<dbReference type="PANTHER" id="PTHR27002">
    <property type="entry name" value="RECEPTOR-LIKE SERINE/THREONINE-PROTEIN KINASE SD1-8"/>
    <property type="match status" value="1"/>
</dbReference>
<keyword evidence="2" id="KW-0723">Serine/threonine-protein kinase</keyword>
<dbReference type="InterPro" id="IPR000719">
    <property type="entry name" value="Prot_kinase_dom"/>
</dbReference>
<feature type="domain" description="Gnk2-homologous" evidence="16">
    <location>
        <begin position="152"/>
        <end position="260"/>
    </location>
</feature>
<evidence type="ECO:0000256" key="4">
    <source>
        <dbReference type="ARBA" id="ARBA00022692"/>
    </source>
</evidence>
<evidence type="ECO:0000259" key="15">
    <source>
        <dbReference type="PROSITE" id="PS50011"/>
    </source>
</evidence>
<accession>A0A8T0PAW5</accession>
<dbReference type="InterPro" id="IPR011009">
    <property type="entry name" value="Kinase-like_dom_sf"/>
</dbReference>
<dbReference type="InterPro" id="IPR008271">
    <property type="entry name" value="Ser/Thr_kinase_AS"/>
</dbReference>
<dbReference type="PROSITE" id="PS00108">
    <property type="entry name" value="PROTEIN_KINASE_ST"/>
    <property type="match status" value="1"/>
</dbReference>
<dbReference type="GO" id="GO:0004674">
    <property type="term" value="F:protein serine/threonine kinase activity"/>
    <property type="evidence" value="ECO:0007669"/>
    <property type="project" value="UniProtKB-KW"/>
</dbReference>
<dbReference type="InterPro" id="IPR038408">
    <property type="entry name" value="GNK2_sf"/>
</dbReference>
<dbReference type="Pfam" id="PF07714">
    <property type="entry name" value="PK_Tyr_Ser-Thr"/>
    <property type="match status" value="1"/>
</dbReference>
<evidence type="ECO:0000256" key="9">
    <source>
        <dbReference type="ARBA" id="ARBA00022840"/>
    </source>
</evidence>
<evidence type="ECO:0000256" key="10">
    <source>
        <dbReference type="ARBA" id="ARBA00022989"/>
    </source>
</evidence>
<feature type="transmembrane region" description="Helical" evidence="13">
    <location>
        <begin position="295"/>
        <end position="316"/>
    </location>
</feature>
<keyword evidence="7" id="KW-0547">Nucleotide-binding</keyword>
<dbReference type="Gene3D" id="3.30.200.20">
    <property type="entry name" value="Phosphorylase Kinase, domain 1"/>
    <property type="match status" value="1"/>
</dbReference>
<dbReference type="Proteomes" id="UP000823388">
    <property type="component" value="Chromosome 8N"/>
</dbReference>
<keyword evidence="10 13" id="KW-1133">Transmembrane helix</keyword>
<evidence type="ECO:0000256" key="12">
    <source>
        <dbReference type="ARBA" id="ARBA00023180"/>
    </source>
</evidence>
<dbReference type="Gene3D" id="1.10.510.10">
    <property type="entry name" value="Transferase(Phosphotransferase) domain 1"/>
    <property type="match status" value="1"/>
</dbReference>
<evidence type="ECO:0000256" key="13">
    <source>
        <dbReference type="SAM" id="Phobius"/>
    </source>
</evidence>
<keyword evidence="3" id="KW-0808">Transferase</keyword>
<dbReference type="SUPFAM" id="SSF56112">
    <property type="entry name" value="Protein kinase-like (PK-like)"/>
    <property type="match status" value="1"/>
</dbReference>
<sequence length="695" mass="75921">MAVVSFQLMLVVSSICFFFLLLQPWRATAIGGSVCGDAGNYTANGTYQSNLGSLSRTLPGNTSASSTHFFATGTAGRAPDAVYALALCRGDMTGTFTGCRDCVAATFRYAQQGCPNAKAAAVYDDDCLLGFSNSSGILANTTASAVAQDTLFQSWNQASISGADADPAAVGAAVRDMLSQAAQLAAGRSGRFVTAFMDGSGGAVGTTLYSTAQCTPDLSAGDCLACLRGLVGLLNATTSVRQGGRILVLRCNLRYDTTRFFNDDNASMVRIMPSSSSAVPPAPATDDGANRARPLWVILLIVATLLVLLCFAVFYCRRRRSSMRYTKGNVRVLRENKRTNNNLQQQGGDEHPVWEMETELSEFSVFDFDDILDATDNFSEENKLGEGGFGPVYKGQFPDGVEIAVKRLASHSGQGFVEFKNEVQLIAKLQHTNLVKLLGCCSQRDEKILVYEYLPNKSLDFFIFDETRKTLLDWNKRLDIIEGIAEGLLYLHKHSRLRVIHRDLKPSNILLDNEMNPKISDFGLAKIFSSNNTEESTTRRVVGTYGYMAPEYAYEGLFSIKSDVFSFGVLLLEILSGKRNSDSHECGDFINLLGYAWQLYEDERWSEIIDTSLVPMHNSAEIRRCMNIALLCVQENAADRPTMLNVVAMLSSKTKIMAEPKHPANFNVRVGNEVISTTATQPCSINDTTISITTA</sequence>
<keyword evidence="8" id="KW-0418">Kinase</keyword>
<protein>
    <submittedName>
        <fullName evidence="17">Uncharacterized protein</fullName>
    </submittedName>
</protein>
<dbReference type="PROSITE" id="PS50011">
    <property type="entry name" value="PROTEIN_KINASE_DOM"/>
    <property type="match status" value="1"/>
</dbReference>